<dbReference type="Gene3D" id="3.30.2090.10">
    <property type="entry name" value="Multidrug efflux transporter AcrB TolC docking domain, DN and DC subdomains"/>
    <property type="match status" value="1"/>
</dbReference>
<accession>B6BJR7</accession>
<dbReference type="STRING" id="929558.SMGD1_2794"/>
<feature type="transmembrane region" description="Helical" evidence="1">
    <location>
        <begin position="420"/>
        <end position="440"/>
    </location>
</feature>
<reference evidence="2 3" key="1">
    <citation type="journal article" date="2012" name="Proc. Natl. Acad. Sci. U.S.A.">
        <title>Genome and physiology of a model Epsilonproteobacterium responsible for sulfide detoxification in marine oxygen depletion zones.</title>
        <authorList>
            <person name="Grote J."/>
            <person name="Schott T."/>
            <person name="Bruckner C.G."/>
            <person name="Glockner F.O."/>
            <person name="Jost G."/>
            <person name="Teeling H."/>
            <person name="Labrenz M."/>
            <person name="Jurgens K."/>
        </authorList>
    </citation>
    <scope>NUCLEOTIDE SEQUENCE [LARGE SCALE GENOMIC DNA]</scope>
    <source>
        <strain evidence="2 3">GD1</strain>
    </source>
</reference>
<feature type="transmembrane region" description="Helical" evidence="1">
    <location>
        <begin position="524"/>
        <end position="547"/>
    </location>
</feature>
<dbReference type="PATRIC" id="fig|929558.5.peg.2784"/>
<feature type="transmembrane region" description="Helical" evidence="1">
    <location>
        <begin position="394"/>
        <end position="413"/>
    </location>
</feature>
<name>B6BJR7_SULGG</name>
<keyword evidence="3" id="KW-1185">Reference proteome</keyword>
<dbReference type="Pfam" id="PF00873">
    <property type="entry name" value="ACR_tran"/>
    <property type="match status" value="1"/>
</dbReference>
<dbReference type="HOGENOM" id="CLU_002755_1_2_7"/>
<comment type="caution">
    <text evidence="2">The sequence shown here is derived from an EMBL/GenBank/DDBJ whole genome shotgun (WGS) entry which is preliminary data.</text>
</comment>
<gene>
    <name evidence="2" type="ORF">SMGD1_2794</name>
</gene>
<keyword evidence="1" id="KW-0472">Membrane</keyword>
<feature type="transmembrane region" description="Helical" evidence="1">
    <location>
        <begin position="500"/>
        <end position="518"/>
    </location>
</feature>
<dbReference type="Proteomes" id="UP000006431">
    <property type="component" value="Unassembled WGS sequence"/>
</dbReference>
<dbReference type="Gene3D" id="3.30.70.1430">
    <property type="entry name" value="Multidrug efflux transporter AcrB pore domain"/>
    <property type="match status" value="1"/>
</dbReference>
<dbReference type="Gene3D" id="1.20.1640.10">
    <property type="entry name" value="Multidrug efflux transporter AcrB transmembrane domain"/>
    <property type="match status" value="1"/>
</dbReference>
<dbReference type="OrthoDB" id="9807612at2"/>
<evidence type="ECO:0000313" key="2">
    <source>
        <dbReference type="EMBL" id="EHP31316.1"/>
    </source>
</evidence>
<dbReference type="SUPFAM" id="SSF82714">
    <property type="entry name" value="Multidrug efflux transporter AcrB TolC docking domain, DN and DC subdomains"/>
    <property type="match status" value="1"/>
</dbReference>
<dbReference type="GO" id="GO:0042910">
    <property type="term" value="F:xenobiotic transmembrane transporter activity"/>
    <property type="evidence" value="ECO:0007669"/>
    <property type="project" value="TreeGrafter"/>
</dbReference>
<organism evidence="2 3">
    <name type="scientific">Sulfurimonas gotlandica (strain DSM 19862 / JCM 16533 / GD1)</name>
    <dbReference type="NCBI Taxonomy" id="929558"/>
    <lineage>
        <taxon>Bacteria</taxon>
        <taxon>Pseudomonadati</taxon>
        <taxon>Campylobacterota</taxon>
        <taxon>Epsilonproteobacteria</taxon>
        <taxon>Campylobacterales</taxon>
        <taxon>Sulfurimonadaceae</taxon>
        <taxon>Sulfurimonas</taxon>
    </lineage>
</organism>
<dbReference type="InterPro" id="IPR027463">
    <property type="entry name" value="AcrB_DN_DC_subdom"/>
</dbReference>
<protein>
    <submittedName>
        <fullName evidence="2">Cation efflux system (AcrB/AcrD/AcrF family)</fullName>
    </submittedName>
</protein>
<dbReference type="AlphaFoldDB" id="B6BJR7"/>
<dbReference type="PANTHER" id="PTHR32063:SF16">
    <property type="entry name" value="CATION EFFLUX SYSTEM (ACRB_ACRD_ACRF FAMILY)"/>
    <property type="match status" value="1"/>
</dbReference>
<evidence type="ECO:0000313" key="3">
    <source>
        <dbReference type="Proteomes" id="UP000006431"/>
    </source>
</evidence>
<feature type="transmembrane region" description="Helical" evidence="1">
    <location>
        <begin position="18"/>
        <end position="39"/>
    </location>
</feature>
<dbReference type="EMBL" id="AFRZ01000001">
    <property type="protein sequence ID" value="EHP31316.1"/>
    <property type="molecule type" value="Genomic_DNA"/>
</dbReference>
<dbReference type="RefSeq" id="WP_008337261.1">
    <property type="nucleotide sequence ID" value="NZ_AFRZ01000001.1"/>
</dbReference>
<accession>H1FU10</accession>
<proteinExistence type="predicted"/>
<dbReference type="GO" id="GO:0005886">
    <property type="term" value="C:plasma membrane"/>
    <property type="evidence" value="ECO:0007669"/>
    <property type="project" value="TreeGrafter"/>
</dbReference>
<dbReference type="SUPFAM" id="SSF82866">
    <property type="entry name" value="Multidrug efflux transporter AcrB transmembrane domain"/>
    <property type="match status" value="1"/>
</dbReference>
<evidence type="ECO:0000256" key="1">
    <source>
        <dbReference type="SAM" id="Phobius"/>
    </source>
</evidence>
<sequence length="584" mass="64688">MEELIYGILNSKKKKRKVILYIVLAFLLSVMMIPTKIVLAKMLPGKSANTFSIYVDTATNSSIEETSKVTSCVLSYLKQESAVHNAEVYLAQGAPLDYAGLVKGSALKRMKNQAEIVVNLSDKHSRDEASYKMVHRIRPLIKKRCEPLVDSTTIKFIEMPSGPPTFATVVVNLFGKESALMRETAERIAKVFAETEGLVDIDIMQDDIYPYYEIVPDKEKVIRSGLSVEQVNNILYIAFEGMIVAVKNSKIQQDQIPIFVRLDDASRLIHPNSRDGIYFKLSRLKLLNPMGMMIPIKEVVNVKEIPSSPTIFRKNLQNFVSITAECDLVSQVYPLMEARDKLIEKLSNDFNVTKVDGMSTYMFDLNLVEKKTGNKMLLRWDGEMKVSLDTFRDLGGAFIAALVLMFLLMVMYYKSFALSGIILLASFLSIIGVIVGHFITDMISLLFADINFFLTATSLIGFISLMGISARSSLLLIDFSKALIEKGVEKRRAIAISTSTRAKPILMTAVAIILGSLLLSTDPIFGGLGIALIFGSIASTAVSLFLVPVLIDDTVAICPEGRDHKPHECEGGIEGHIDPEKIGL</sequence>
<keyword evidence="1" id="KW-0812">Transmembrane</keyword>
<feature type="transmembrane region" description="Helical" evidence="1">
    <location>
        <begin position="452"/>
        <end position="479"/>
    </location>
</feature>
<keyword evidence="1" id="KW-1133">Transmembrane helix</keyword>
<dbReference type="InterPro" id="IPR001036">
    <property type="entry name" value="Acrflvin-R"/>
</dbReference>
<dbReference type="eggNOG" id="COG0841">
    <property type="taxonomic scope" value="Bacteria"/>
</dbReference>
<dbReference type="PANTHER" id="PTHR32063">
    <property type="match status" value="1"/>
</dbReference>
<dbReference type="Gene3D" id="3.30.70.1440">
    <property type="entry name" value="Multidrug efflux transporter AcrB pore domain"/>
    <property type="match status" value="1"/>
</dbReference>